<sequence>MQFLDLCVDVRQSILSVLSRSDILHVSLTCKQFKADLEPFVVANILCHGDRRCTGQHRTIHGGLTTCFYATSLLPGCSRDTVPPLDVFTRALHYLSRLKVDTDLDNEVSSSYTCLNVLFGGICKVGLLDHARVMMGQAPRKSALHTQETVSSTSTPPVQEMRISATRKHRRPKKTTVSQSSVTATVANAPLRAYDIDAGSDNGYSLQWAVRHTDEEMVRFLCSLETVYPCKDAMEYAEVYKNRTITKLLKRLRMNRRHRDNVLRNMQAESQNSAP</sequence>
<proteinExistence type="predicted"/>
<feature type="compositionally biased region" description="Basic residues" evidence="1">
    <location>
        <begin position="165"/>
        <end position="174"/>
    </location>
</feature>
<evidence type="ECO:0000313" key="3">
    <source>
        <dbReference type="Proteomes" id="UP000054560"/>
    </source>
</evidence>
<accession>A0A0L0FP81</accession>
<keyword evidence="3" id="KW-1185">Reference proteome</keyword>
<dbReference type="CDD" id="cd09917">
    <property type="entry name" value="F-box_SF"/>
    <property type="match status" value="1"/>
</dbReference>
<dbReference type="AlphaFoldDB" id="A0A0L0FP81"/>
<evidence type="ECO:0000256" key="1">
    <source>
        <dbReference type="SAM" id="MobiDB-lite"/>
    </source>
</evidence>
<reference evidence="2 3" key="1">
    <citation type="submission" date="2011-02" db="EMBL/GenBank/DDBJ databases">
        <title>The Genome Sequence of Sphaeroforma arctica JP610.</title>
        <authorList>
            <consortium name="The Broad Institute Genome Sequencing Platform"/>
            <person name="Russ C."/>
            <person name="Cuomo C."/>
            <person name="Young S.K."/>
            <person name="Zeng Q."/>
            <person name="Gargeya S."/>
            <person name="Alvarado L."/>
            <person name="Berlin A."/>
            <person name="Chapman S.B."/>
            <person name="Chen Z."/>
            <person name="Freedman E."/>
            <person name="Gellesch M."/>
            <person name="Goldberg J."/>
            <person name="Griggs A."/>
            <person name="Gujja S."/>
            <person name="Heilman E."/>
            <person name="Heiman D."/>
            <person name="Howarth C."/>
            <person name="Mehta T."/>
            <person name="Neiman D."/>
            <person name="Pearson M."/>
            <person name="Roberts A."/>
            <person name="Saif S."/>
            <person name="Shea T."/>
            <person name="Shenoy N."/>
            <person name="Sisk P."/>
            <person name="Stolte C."/>
            <person name="Sykes S."/>
            <person name="White J."/>
            <person name="Yandava C."/>
            <person name="Burger G."/>
            <person name="Gray M.W."/>
            <person name="Holland P.W.H."/>
            <person name="King N."/>
            <person name="Lang F.B.F."/>
            <person name="Roger A.J."/>
            <person name="Ruiz-Trillo I."/>
            <person name="Haas B."/>
            <person name="Nusbaum C."/>
            <person name="Birren B."/>
        </authorList>
    </citation>
    <scope>NUCLEOTIDE SEQUENCE [LARGE SCALE GENOMIC DNA]</scope>
    <source>
        <strain evidence="2 3">JP610</strain>
    </source>
</reference>
<protein>
    <recommendedName>
        <fullName evidence="4">F-box domain-containing protein</fullName>
    </recommendedName>
</protein>
<dbReference type="EMBL" id="KQ242457">
    <property type="protein sequence ID" value="KNC78615.1"/>
    <property type="molecule type" value="Genomic_DNA"/>
</dbReference>
<dbReference type="Proteomes" id="UP000054560">
    <property type="component" value="Unassembled WGS sequence"/>
</dbReference>
<feature type="compositionally biased region" description="Polar residues" evidence="1">
    <location>
        <begin position="144"/>
        <end position="157"/>
    </location>
</feature>
<feature type="region of interest" description="Disordered" evidence="1">
    <location>
        <begin position="139"/>
        <end position="182"/>
    </location>
</feature>
<organism evidence="2 3">
    <name type="scientific">Sphaeroforma arctica JP610</name>
    <dbReference type="NCBI Taxonomy" id="667725"/>
    <lineage>
        <taxon>Eukaryota</taxon>
        <taxon>Ichthyosporea</taxon>
        <taxon>Ichthyophonida</taxon>
        <taxon>Sphaeroforma</taxon>
    </lineage>
</organism>
<evidence type="ECO:0000313" key="2">
    <source>
        <dbReference type="EMBL" id="KNC78615.1"/>
    </source>
</evidence>
<gene>
    <name evidence="2" type="ORF">SARC_08961</name>
</gene>
<dbReference type="RefSeq" id="XP_014152517.1">
    <property type="nucleotide sequence ID" value="XM_014297042.1"/>
</dbReference>
<name>A0A0L0FP81_9EUKA</name>
<evidence type="ECO:0008006" key="4">
    <source>
        <dbReference type="Google" id="ProtNLM"/>
    </source>
</evidence>
<dbReference type="GeneID" id="25909465"/>